<sequence>MTYCIGLQVDSGLVFLSDSRTNAGVDHINTFRKMTVLERSGDRVMVLLSSGNLAISQAVINELKPLDSSLLVDAKNMVEATRVVGDALRKVYSRDAEAFKEFGLDFAASFIFGGQIGQEPPRLFQIYAAGNFIETTRETPYFQVGESKYGKPIIDRVVDPDTSLKDAAKCALISMDSTIRSNLSVGMPLDLLVYEANSLHVKTHVSIGLDDPYYQQLRSSWGDRLRQAFNDMPDPAY</sequence>
<evidence type="ECO:0000313" key="2">
    <source>
        <dbReference type="Proteomes" id="UP000619761"/>
    </source>
</evidence>
<dbReference type="Gene3D" id="3.60.20.10">
    <property type="entry name" value="Glutamine Phosphoribosylpyrophosphate, subunit 1, domain 1"/>
    <property type="match status" value="1"/>
</dbReference>
<name>A0ABQ3AX34_9GAMM</name>
<dbReference type="PIRSF" id="PIRSF009120">
    <property type="entry name" value="UCP009120_prtse"/>
    <property type="match status" value="1"/>
</dbReference>
<reference evidence="2" key="1">
    <citation type="journal article" date="2019" name="Int. J. Syst. Evol. Microbiol.">
        <title>The Global Catalogue of Microorganisms (GCM) 10K type strain sequencing project: providing services to taxonomists for standard genome sequencing and annotation.</title>
        <authorList>
            <consortium name="The Broad Institute Genomics Platform"/>
            <consortium name="The Broad Institute Genome Sequencing Center for Infectious Disease"/>
            <person name="Wu L."/>
            <person name="Ma J."/>
        </authorList>
    </citation>
    <scope>NUCLEOTIDE SEQUENCE [LARGE SCALE GENOMIC DNA]</scope>
    <source>
        <strain evidence="2">KCTC 32239</strain>
    </source>
</reference>
<dbReference type="InterPro" id="IPR029055">
    <property type="entry name" value="Ntn_hydrolases_N"/>
</dbReference>
<accession>A0ABQ3AX34</accession>
<proteinExistence type="predicted"/>
<protein>
    <submittedName>
        <fullName evidence="1">Peptidase</fullName>
    </submittedName>
</protein>
<dbReference type="EMBL" id="BMYZ01000001">
    <property type="protein sequence ID" value="GGY68967.1"/>
    <property type="molecule type" value="Genomic_DNA"/>
</dbReference>
<organism evidence="1 2">
    <name type="scientific">Cellvibrio zantedeschiae</name>
    <dbReference type="NCBI Taxonomy" id="1237077"/>
    <lineage>
        <taxon>Bacteria</taxon>
        <taxon>Pseudomonadati</taxon>
        <taxon>Pseudomonadota</taxon>
        <taxon>Gammaproteobacteria</taxon>
        <taxon>Cellvibrionales</taxon>
        <taxon>Cellvibrionaceae</taxon>
        <taxon>Cellvibrio</taxon>
    </lineage>
</organism>
<dbReference type="InterPro" id="IPR016545">
    <property type="entry name" value="UCP009120_prtse"/>
</dbReference>
<dbReference type="Proteomes" id="UP000619761">
    <property type="component" value="Unassembled WGS sequence"/>
</dbReference>
<gene>
    <name evidence="1" type="ORF">GCM10011613_11600</name>
</gene>
<keyword evidence="2" id="KW-1185">Reference proteome</keyword>
<dbReference type="SUPFAM" id="SSF56235">
    <property type="entry name" value="N-terminal nucleophile aminohydrolases (Ntn hydrolases)"/>
    <property type="match status" value="1"/>
</dbReference>
<comment type="caution">
    <text evidence="1">The sequence shown here is derived from an EMBL/GenBank/DDBJ whole genome shotgun (WGS) entry which is preliminary data.</text>
</comment>
<evidence type="ECO:0000313" key="1">
    <source>
        <dbReference type="EMBL" id="GGY68967.1"/>
    </source>
</evidence>
<dbReference type="CDD" id="cd03765">
    <property type="entry name" value="proteasome_beta_bacterial"/>
    <property type="match status" value="1"/>
</dbReference>
<dbReference type="RefSeq" id="WP_189416666.1">
    <property type="nucleotide sequence ID" value="NZ_BMYZ01000001.1"/>
</dbReference>